<dbReference type="AlphaFoldDB" id="A0A412WX17"/>
<dbReference type="Proteomes" id="UP000283589">
    <property type="component" value="Unassembled WGS sequence"/>
</dbReference>
<name>A0A412WX17_9BACT</name>
<dbReference type="Pfam" id="PF16132">
    <property type="entry name" value="DUF4843"/>
    <property type="match status" value="1"/>
</dbReference>
<evidence type="ECO:0000313" key="2">
    <source>
        <dbReference type="Proteomes" id="UP000283589"/>
    </source>
</evidence>
<evidence type="ECO:0000313" key="1">
    <source>
        <dbReference type="EMBL" id="RGV32020.1"/>
    </source>
</evidence>
<reference evidence="1 2" key="1">
    <citation type="submission" date="2018-08" db="EMBL/GenBank/DDBJ databases">
        <title>A genome reference for cultivated species of the human gut microbiota.</title>
        <authorList>
            <person name="Zou Y."/>
            <person name="Xue W."/>
            <person name="Luo G."/>
        </authorList>
    </citation>
    <scope>NUCLEOTIDE SEQUENCE [LARGE SCALE GENOMIC DNA]</scope>
    <source>
        <strain evidence="1 2">AF14-49</strain>
    </source>
</reference>
<dbReference type="PROSITE" id="PS51257">
    <property type="entry name" value="PROKAR_LIPOPROTEIN"/>
    <property type="match status" value="1"/>
</dbReference>
<gene>
    <name evidence="1" type="ORF">DWW18_15585</name>
</gene>
<accession>A0A412WX17</accession>
<comment type="caution">
    <text evidence="1">The sequence shown here is derived from an EMBL/GenBank/DDBJ whole genome shotgun (WGS) entry which is preliminary data.</text>
</comment>
<dbReference type="EMBL" id="QRZA01000025">
    <property type="protein sequence ID" value="RGV32020.1"/>
    <property type="molecule type" value="Genomic_DNA"/>
</dbReference>
<protein>
    <submittedName>
        <fullName evidence="1">DUF4843 domain-containing protein</fullName>
    </submittedName>
</protein>
<sequence>MIMKMYNCSLMIFLLAIGGLLLASCEKKEVMEYEGLDGIYFDVQYGAAHGDESVWARQNYTYVSFGTIEAEEADITMKVGIAGSVKDYDRPFRVEIVADSTTAIPEEEYADFSEEQVIKAGENHTYVTLKVFKTARLTRDTARIQFRIDPGEYFTLPFSEVGNIPGRWNDTKTQFATSGNPALHDVFFNNILQRPAGWGANEYSSYFGTFSPDKYQYLMDVTGYTKAHFEQLSAMTQGGRGTKIRSIAMKDLQARFNKGYYRLQAGDADGWEEWMLEGNGKMMWVPGISWWNENTLPEELVKQYYKPQAKE</sequence>
<dbReference type="InterPro" id="IPR032299">
    <property type="entry name" value="DUF4843"/>
</dbReference>
<organism evidence="1 2">
    <name type="scientific">Butyricimonas virosa</name>
    <dbReference type="NCBI Taxonomy" id="544645"/>
    <lineage>
        <taxon>Bacteria</taxon>
        <taxon>Pseudomonadati</taxon>
        <taxon>Bacteroidota</taxon>
        <taxon>Bacteroidia</taxon>
        <taxon>Bacteroidales</taxon>
        <taxon>Odoribacteraceae</taxon>
        <taxon>Butyricimonas</taxon>
    </lineage>
</organism>
<proteinExistence type="predicted"/>